<evidence type="ECO:0000313" key="3">
    <source>
        <dbReference type="Proteomes" id="UP000790787"/>
    </source>
</evidence>
<dbReference type="InterPro" id="IPR012337">
    <property type="entry name" value="RNaseH-like_sf"/>
</dbReference>
<organism evidence="3 4">
    <name type="scientific">Nicotiana tabacum</name>
    <name type="common">Common tobacco</name>
    <dbReference type="NCBI Taxonomy" id="4097"/>
    <lineage>
        <taxon>Eukaryota</taxon>
        <taxon>Viridiplantae</taxon>
        <taxon>Streptophyta</taxon>
        <taxon>Embryophyta</taxon>
        <taxon>Tracheophyta</taxon>
        <taxon>Spermatophyta</taxon>
        <taxon>Magnoliopsida</taxon>
        <taxon>eudicotyledons</taxon>
        <taxon>Gunneridae</taxon>
        <taxon>Pentapetalae</taxon>
        <taxon>asterids</taxon>
        <taxon>lamiids</taxon>
        <taxon>Solanales</taxon>
        <taxon>Solanaceae</taxon>
        <taxon>Nicotianoideae</taxon>
        <taxon>Nicotianeae</taxon>
        <taxon>Nicotiana</taxon>
    </lineage>
</organism>
<dbReference type="PROSITE" id="PS50994">
    <property type="entry name" value="INTEGRASE"/>
    <property type="match status" value="1"/>
</dbReference>
<dbReference type="GeneID" id="107811020"/>
<dbReference type="GO" id="GO:0003824">
    <property type="term" value="F:catalytic activity"/>
    <property type="evidence" value="ECO:0007669"/>
    <property type="project" value="UniProtKB-KW"/>
</dbReference>
<accession>A0A1S4BR23</accession>
<dbReference type="STRING" id="4097.A0A1S4BR23"/>
<dbReference type="RefSeq" id="XP_016491342.1">
    <property type="nucleotide sequence ID" value="XM_016635856.1"/>
</dbReference>
<dbReference type="Gene3D" id="3.30.420.10">
    <property type="entry name" value="Ribonuclease H-like superfamily/Ribonuclease H"/>
    <property type="match status" value="1"/>
</dbReference>
<dbReference type="Proteomes" id="UP000790787">
    <property type="component" value="Chromosome 11"/>
</dbReference>
<dbReference type="PaxDb" id="4097-A0A1S4BR23"/>
<dbReference type="PANTHER" id="PTHR37984:SF5">
    <property type="entry name" value="PROTEIN NYNRIN-LIKE"/>
    <property type="match status" value="1"/>
</dbReference>
<dbReference type="InterPro" id="IPR001584">
    <property type="entry name" value="Integrase_cat-core"/>
</dbReference>
<reference evidence="3" key="1">
    <citation type="journal article" date="2014" name="Nat. Commun.">
        <title>The tobacco genome sequence and its comparison with those of tomato and potato.</title>
        <authorList>
            <person name="Sierro N."/>
            <person name="Battey J.N."/>
            <person name="Ouadi S."/>
            <person name="Bakaher N."/>
            <person name="Bovet L."/>
            <person name="Willig A."/>
            <person name="Goepfert S."/>
            <person name="Peitsch M.C."/>
            <person name="Ivanov N.V."/>
        </authorList>
    </citation>
    <scope>NUCLEOTIDE SEQUENCE [LARGE SCALE GENOMIC DNA]</scope>
</reference>
<dbReference type="KEGG" id="nta:107811020"/>
<dbReference type="InterPro" id="IPR050951">
    <property type="entry name" value="Retrovirus_Pol_polyprotein"/>
</dbReference>
<dbReference type="SUPFAM" id="SSF56672">
    <property type="entry name" value="DNA/RNA polymerases"/>
    <property type="match status" value="1"/>
</dbReference>
<dbReference type="InterPro" id="IPR043502">
    <property type="entry name" value="DNA/RNA_pol_sf"/>
</dbReference>
<dbReference type="PANTHER" id="PTHR37984">
    <property type="entry name" value="PROTEIN CBG26694"/>
    <property type="match status" value="1"/>
</dbReference>
<dbReference type="GO" id="GO:0003676">
    <property type="term" value="F:nucleic acid binding"/>
    <property type="evidence" value="ECO:0007669"/>
    <property type="project" value="InterPro"/>
</dbReference>
<dbReference type="GO" id="GO:0015074">
    <property type="term" value="P:DNA integration"/>
    <property type="evidence" value="ECO:0007669"/>
    <property type="project" value="InterPro"/>
</dbReference>
<keyword evidence="1" id="KW-0511">Multifunctional enzyme</keyword>
<dbReference type="OrthoDB" id="1194521at2759"/>
<dbReference type="OMA" id="SHARMEV"/>
<keyword evidence="3" id="KW-1185">Reference proteome</keyword>
<dbReference type="AlphaFoldDB" id="A0A1S4BR23"/>
<evidence type="ECO:0000313" key="4">
    <source>
        <dbReference type="RefSeq" id="XP_016491342.1"/>
    </source>
</evidence>
<gene>
    <name evidence="4" type="primary">LOC107811020</name>
</gene>
<feature type="domain" description="Integrase catalytic" evidence="2">
    <location>
        <begin position="177"/>
        <end position="305"/>
    </location>
</feature>
<proteinExistence type="predicted"/>
<dbReference type="Gene3D" id="3.10.20.370">
    <property type="match status" value="1"/>
</dbReference>
<name>A0A1S4BR23_TOBAC</name>
<sequence length="322" mass="36288">MCHFMVQEGIVLGHRVSSSGIDVDKPKVEEVEKLAPPISVKGVWSFLGYAGLLEDIRRSQKKLVAAPIIAAIDWSLPFELMCDASDHAIGAVLGQMKDKMIYSIYYASKTLDDVQLNYTTTEKELLAIVWDFKKFLAYLVGTKCANQLKRRCIPEKNVELVLYDCHASPYGGHHAGDRKASKVEAIKLQTNDAKVVAAFVKKNIFSMFGTSCALISDEGTHFCIWLLNNLLAKYGVRHRVATSYHLQTSGQVEVSNREINQILEKTMNANRKDWAAKLDDALWSYRTTYKTPIGESPYKLIYGKACYLPVELEHKAYWPLKS</sequence>
<reference evidence="4" key="2">
    <citation type="submission" date="2025-08" db="UniProtKB">
        <authorList>
            <consortium name="RefSeq"/>
        </authorList>
    </citation>
    <scope>IDENTIFICATION</scope>
    <source>
        <tissue evidence="4">Leaf</tissue>
    </source>
</reference>
<protein>
    <submittedName>
        <fullName evidence="4">Uncharacterized protein LOC107811020</fullName>
    </submittedName>
</protein>
<evidence type="ECO:0000259" key="2">
    <source>
        <dbReference type="PROSITE" id="PS50994"/>
    </source>
</evidence>
<dbReference type="InterPro" id="IPR036397">
    <property type="entry name" value="RNaseH_sf"/>
</dbReference>
<dbReference type="Pfam" id="PF17919">
    <property type="entry name" value="RT_RNaseH_2"/>
    <property type="match status" value="1"/>
</dbReference>
<evidence type="ECO:0000256" key="1">
    <source>
        <dbReference type="ARBA" id="ARBA00023268"/>
    </source>
</evidence>
<dbReference type="SMR" id="A0A1S4BR23"/>
<dbReference type="SUPFAM" id="SSF53098">
    <property type="entry name" value="Ribonuclease H-like"/>
    <property type="match status" value="1"/>
</dbReference>
<dbReference type="InterPro" id="IPR041577">
    <property type="entry name" value="RT_RNaseH_2"/>
</dbReference>
<dbReference type="FunFam" id="3.10.20.370:FF:000001">
    <property type="entry name" value="Retrovirus-related Pol polyprotein from transposon 17.6-like protein"/>
    <property type="match status" value="1"/>
</dbReference>